<sequence>MWAGCEGWVRAVRPGLCLMVDAEGLIRIEMDESYPEFPIHLCNSYLYISQTTTTTTTITTTTTTTTARFKWLGAF</sequence>
<name>A0A5B7EAB3_PORTR</name>
<accession>A0A5B7EAB3</accession>
<dbReference type="AlphaFoldDB" id="A0A5B7EAB3"/>
<comment type="caution">
    <text evidence="1">The sequence shown here is derived from an EMBL/GenBank/DDBJ whole genome shotgun (WGS) entry which is preliminary data.</text>
</comment>
<evidence type="ECO:0000313" key="1">
    <source>
        <dbReference type="EMBL" id="MPC30275.1"/>
    </source>
</evidence>
<gene>
    <name evidence="1" type="ORF">E2C01_023536</name>
</gene>
<organism evidence="1 2">
    <name type="scientific">Portunus trituberculatus</name>
    <name type="common">Swimming crab</name>
    <name type="synonym">Neptunus trituberculatus</name>
    <dbReference type="NCBI Taxonomy" id="210409"/>
    <lineage>
        <taxon>Eukaryota</taxon>
        <taxon>Metazoa</taxon>
        <taxon>Ecdysozoa</taxon>
        <taxon>Arthropoda</taxon>
        <taxon>Crustacea</taxon>
        <taxon>Multicrustacea</taxon>
        <taxon>Malacostraca</taxon>
        <taxon>Eumalacostraca</taxon>
        <taxon>Eucarida</taxon>
        <taxon>Decapoda</taxon>
        <taxon>Pleocyemata</taxon>
        <taxon>Brachyura</taxon>
        <taxon>Eubrachyura</taxon>
        <taxon>Portunoidea</taxon>
        <taxon>Portunidae</taxon>
        <taxon>Portuninae</taxon>
        <taxon>Portunus</taxon>
    </lineage>
</organism>
<protein>
    <submittedName>
        <fullName evidence="1">Uncharacterized protein</fullName>
    </submittedName>
</protein>
<dbReference type="EMBL" id="VSRR010002224">
    <property type="protein sequence ID" value="MPC30275.1"/>
    <property type="molecule type" value="Genomic_DNA"/>
</dbReference>
<proteinExistence type="predicted"/>
<dbReference type="Proteomes" id="UP000324222">
    <property type="component" value="Unassembled WGS sequence"/>
</dbReference>
<evidence type="ECO:0000313" key="2">
    <source>
        <dbReference type="Proteomes" id="UP000324222"/>
    </source>
</evidence>
<keyword evidence="2" id="KW-1185">Reference proteome</keyword>
<reference evidence="1 2" key="1">
    <citation type="submission" date="2019-05" db="EMBL/GenBank/DDBJ databases">
        <title>Another draft genome of Portunus trituberculatus and its Hox gene families provides insights of decapod evolution.</title>
        <authorList>
            <person name="Jeong J.-H."/>
            <person name="Song I."/>
            <person name="Kim S."/>
            <person name="Choi T."/>
            <person name="Kim D."/>
            <person name="Ryu S."/>
            <person name="Kim W."/>
        </authorList>
    </citation>
    <scope>NUCLEOTIDE SEQUENCE [LARGE SCALE GENOMIC DNA]</scope>
    <source>
        <tissue evidence="1">Muscle</tissue>
    </source>
</reference>